<dbReference type="Proteomes" id="UP000294535">
    <property type="component" value="Unassembled WGS sequence"/>
</dbReference>
<name>A0A4R6T529_9BACT</name>
<dbReference type="EMBL" id="SNYF01000006">
    <property type="protein sequence ID" value="TDQ17064.1"/>
    <property type="molecule type" value="Genomic_DNA"/>
</dbReference>
<dbReference type="Pfam" id="PF13448">
    <property type="entry name" value="DUF4114"/>
    <property type="match status" value="1"/>
</dbReference>
<feature type="domain" description="DUF4114" evidence="1">
    <location>
        <begin position="285"/>
        <end position="371"/>
    </location>
</feature>
<gene>
    <name evidence="3" type="ORF">DFQ04_1712</name>
</gene>
<protein>
    <submittedName>
        <fullName evidence="3">LruC domain-containing protein</fullName>
    </submittedName>
</protein>
<evidence type="ECO:0000259" key="2">
    <source>
        <dbReference type="Pfam" id="PF16130"/>
    </source>
</evidence>
<evidence type="ECO:0000313" key="3">
    <source>
        <dbReference type="EMBL" id="TDQ17064.1"/>
    </source>
</evidence>
<proteinExistence type="predicted"/>
<accession>A0A4R6T529</accession>
<comment type="caution">
    <text evidence="3">The sequence shown here is derived from an EMBL/GenBank/DDBJ whole genome shotgun (WGS) entry which is preliminary data.</text>
</comment>
<organism evidence="3 4">
    <name type="scientific">Algoriphagus boseongensis</name>
    <dbReference type="NCBI Taxonomy" id="1442587"/>
    <lineage>
        <taxon>Bacteria</taxon>
        <taxon>Pseudomonadati</taxon>
        <taxon>Bacteroidota</taxon>
        <taxon>Cytophagia</taxon>
        <taxon>Cytophagales</taxon>
        <taxon>Cyclobacteriaceae</taxon>
        <taxon>Algoriphagus</taxon>
    </lineage>
</organism>
<dbReference type="AlphaFoldDB" id="A0A4R6T529"/>
<reference evidence="3 4" key="1">
    <citation type="submission" date="2019-03" db="EMBL/GenBank/DDBJ databases">
        <title>Genomic Encyclopedia of Type Strains, Phase III (KMG-III): the genomes of soil and plant-associated and newly described type strains.</title>
        <authorList>
            <person name="Whitman W."/>
        </authorList>
    </citation>
    <scope>NUCLEOTIDE SEQUENCE [LARGE SCALE GENOMIC DNA]</scope>
    <source>
        <strain evidence="3 4">CECT 8446</strain>
    </source>
</reference>
<dbReference type="RefSeq" id="WP_133554742.1">
    <property type="nucleotide sequence ID" value="NZ_SNYF01000006.1"/>
</dbReference>
<dbReference type="InterPro" id="IPR031025">
    <property type="entry name" value="LruC_dom"/>
</dbReference>
<dbReference type="PROSITE" id="PS51257">
    <property type="entry name" value="PROKAR_LIPOPROTEIN"/>
    <property type="match status" value="1"/>
</dbReference>
<feature type="domain" description="DUF4842" evidence="2">
    <location>
        <begin position="456"/>
        <end position="658"/>
    </location>
</feature>
<dbReference type="InterPro" id="IPR025193">
    <property type="entry name" value="DUF4114"/>
</dbReference>
<keyword evidence="4" id="KW-1185">Reference proteome</keyword>
<dbReference type="InterPro" id="IPR032295">
    <property type="entry name" value="DUF4842"/>
</dbReference>
<dbReference type="NCBIfam" id="TIGR04456">
    <property type="entry name" value="LruC_dom"/>
    <property type="match status" value="1"/>
</dbReference>
<evidence type="ECO:0000259" key="1">
    <source>
        <dbReference type="Pfam" id="PF13448"/>
    </source>
</evidence>
<dbReference type="OrthoDB" id="1204817at2"/>
<evidence type="ECO:0000313" key="4">
    <source>
        <dbReference type="Proteomes" id="UP000294535"/>
    </source>
</evidence>
<sequence>MKRLLIYFAASILFGCVPEPDFSKDTKQPETSEYGAFDFATTGSVRFDVQFTDAQNQPFKGISLELKHPETGQTLHKAFTGSNGRYSESLNLPTYLKEVILETGYIGLPNRLVVPIKNKAIVLNYQGEVNPDQVIQYDIDPQWKVSGNSGSRIEATFELAYAAPYDASGVPSNILPQLDYISSQVLEYINASLPESQPVPTYHPTYLADGKKTTLDVVEEADVWLTFVHEGAGWRNTIGYYTYPTNQPPNSLDEIKKITVLFPNLSKTGSGGNLKTGQKVKIGRFLPGTSVGLVLLANGWDGTKVSGWNHVVFADKKINPEPNASLKQHNVLLWDEENKLFLLGFEDVRRDNIPFKCDQDFNDAILFVSSNPIRAISTVNVSPIDKPGTLDRDGDGINDNLDEYPDDATKAYDSYYPSATGYGSFAFEDSWPEMGDYDFNDLVVDYQYKHTFNGANKVTEIKSKFKFRAAGAGFRNGFGFQMEINPNSIKSINGYKIGPTLIKTNPNGTEAGQSKATIIVTDNVHLLFGVSNFINTEGSSSTLDPKELQLTIQLNNPVNLSELGSAPYNPFVIIAQERGREVHLPGYSPTSLAKTSLFGTADDNSLQAGYYKSRTSLPWGIHLPESFAYPKEKADIRFAHLQFKTWAKSSGSTYLDWFRDLSGYRDRQKIY</sequence>
<dbReference type="Pfam" id="PF16130">
    <property type="entry name" value="DUF4842"/>
    <property type="match status" value="1"/>
</dbReference>